<dbReference type="Gene3D" id="1.10.287.950">
    <property type="entry name" value="Methyl-accepting chemotaxis protein"/>
    <property type="match status" value="1"/>
</dbReference>
<dbReference type="SUPFAM" id="SSF103190">
    <property type="entry name" value="Sensory domain-like"/>
    <property type="match status" value="1"/>
</dbReference>
<proteinExistence type="inferred from homology"/>
<dbReference type="CDD" id="cd12913">
    <property type="entry name" value="PDC1_MCP_like"/>
    <property type="match status" value="1"/>
</dbReference>
<dbReference type="SMART" id="SM00283">
    <property type="entry name" value="MA"/>
    <property type="match status" value="1"/>
</dbReference>
<dbReference type="CDD" id="cd06225">
    <property type="entry name" value="HAMP"/>
    <property type="match status" value="1"/>
</dbReference>
<evidence type="ECO:0000256" key="9">
    <source>
        <dbReference type="PROSITE-ProRule" id="PRU00284"/>
    </source>
</evidence>
<sequence>MMTWIKSGLARKLVAILLIVILITFGAYGFTLNHQVSQFFESQARIQMEGDAAHIATELDLFMERYLTIVQQMETNQDFVDYMREVTTREEKREHPLTRRVHRQLQSINEMDEAIGFVFLGLAEASDLFADAYDYDSAPDYVLRGRGWYQETLQAEGPYISAPYLDAVTGGLVVTAAAPVMQGSRDLGSVSVDIYIDQIQRIMSEYQVGETGYAFLIDQDGLTVYHPDESMIAETNILDMGGALQEAGTRMIAGESGFAEYEFNGTDRMIFYTPVESVGWSVATMIPRNEVMAPVRAFMFVNQSILIGTIIVLLVAMAIAVKRSLRPVPKTLEGVKELSQGNLTVNFDTSSSDEIGQINHGLQEMRDSLLELIKDIMDRADQLAASSEELTASTEQASGAASEVAGAIDEIAKGAESQAYDTSSGSENIQQISQLIESDKQHRIRLNQSADTISQMKEAGVETVGKLVEQTKSSNAAAQEIQDIIHRTNESAKEIQAKSTSIKSIAEQTNLLALNASIEAARAGEAGKGFAVVAEEIRKLAEDSNSFTEEINHIIATLNQITSHAVEKMDEINRFNQLQNEGVQSTNANFDGIADALKEMLAIMNDLNKSSDDIENKRNEIVLVMENLSAIAEENAASTEEATASVTGQSETITGISDGSRDLVNLAEEMQKSIHHFKVY</sequence>
<evidence type="ECO:0000256" key="10">
    <source>
        <dbReference type="SAM" id="Phobius"/>
    </source>
</evidence>
<evidence type="ECO:0000256" key="8">
    <source>
        <dbReference type="ARBA" id="ARBA00029447"/>
    </source>
</evidence>
<keyword evidence="5 10" id="KW-1133">Transmembrane helix</keyword>
<evidence type="ECO:0000313" key="14">
    <source>
        <dbReference type="Proteomes" id="UP000199230"/>
    </source>
</evidence>
<dbReference type="PROSITE" id="PS50111">
    <property type="entry name" value="CHEMOTAXIS_TRANSDUC_2"/>
    <property type="match status" value="1"/>
</dbReference>
<evidence type="ECO:0000256" key="4">
    <source>
        <dbReference type="ARBA" id="ARBA00022692"/>
    </source>
</evidence>
<dbReference type="SMART" id="SM00304">
    <property type="entry name" value="HAMP"/>
    <property type="match status" value="1"/>
</dbReference>
<gene>
    <name evidence="13" type="ORF">SAMN05192546_10620</name>
</gene>
<evidence type="ECO:0000313" key="13">
    <source>
        <dbReference type="EMBL" id="SDY96346.1"/>
    </source>
</evidence>
<dbReference type="GO" id="GO:0006935">
    <property type="term" value="P:chemotaxis"/>
    <property type="evidence" value="ECO:0007669"/>
    <property type="project" value="UniProtKB-KW"/>
</dbReference>
<keyword evidence="3" id="KW-0145">Chemotaxis</keyword>
<dbReference type="InterPro" id="IPR029151">
    <property type="entry name" value="Sensor-like_sf"/>
</dbReference>
<evidence type="ECO:0000256" key="5">
    <source>
        <dbReference type="ARBA" id="ARBA00022989"/>
    </source>
</evidence>
<name>A0A1H3P5E2_9FIRM</name>
<feature type="domain" description="HAMP" evidence="12">
    <location>
        <begin position="322"/>
        <end position="374"/>
    </location>
</feature>
<protein>
    <submittedName>
        <fullName evidence="13">Methyl-accepting chemotaxis sensory transducer with Cache sensor</fullName>
    </submittedName>
</protein>
<dbReference type="GO" id="GO:0007165">
    <property type="term" value="P:signal transduction"/>
    <property type="evidence" value="ECO:0007669"/>
    <property type="project" value="UniProtKB-KW"/>
</dbReference>
<dbReference type="Proteomes" id="UP000199230">
    <property type="component" value="Unassembled WGS sequence"/>
</dbReference>
<dbReference type="InterPro" id="IPR004089">
    <property type="entry name" value="MCPsignal_dom"/>
</dbReference>
<keyword evidence="2" id="KW-1003">Cell membrane</keyword>
<dbReference type="CDD" id="cd12912">
    <property type="entry name" value="PDC2_MCP_like"/>
    <property type="match status" value="1"/>
</dbReference>
<reference evidence="13 14" key="1">
    <citation type="submission" date="2016-10" db="EMBL/GenBank/DDBJ databases">
        <authorList>
            <person name="de Groot N.N."/>
        </authorList>
    </citation>
    <scope>NUCLEOTIDE SEQUENCE [LARGE SCALE GENOMIC DNA]</scope>
    <source>
        <strain evidence="13 14">APO</strain>
    </source>
</reference>
<dbReference type="STRING" id="159292.SAMN05192546_10620"/>
<dbReference type="PANTHER" id="PTHR32089:SF112">
    <property type="entry name" value="LYSOZYME-LIKE PROTEIN-RELATED"/>
    <property type="match status" value="1"/>
</dbReference>
<accession>A0A1H3P5E2</accession>
<dbReference type="RefSeq" id="WP_093313679.1">
    <property type="nucleotide sequence ID" value="NZ_FNPV01000006.1"/>
</dbReference>
<dbReference type="InterPro" id="IPR003660">
    <property type="entry name" value="HAMP_dom"/>
</dbReference>
<dbReference type="PROSITE" id="PS50885">
    <property type="entry name" value="HAMP"/>
    <property type="match status" value="1"/>
</dbReference>
<dbReference type="AlphaFoldDB" id="A0A1H3P5E2"/>
<evidence type="ECO:0000256" key="3">
    <source>
        <dbReference type="ARBA" id="ARBA00022500"/>
    </source>
</evidence>
<evidence type="ECO:0000256" key="6">
    <source>
        <dbReference type="ARBA" id="ARBA00023136"/>
    </source>
</evidence>
<dbReference type="Pfam" id="PF00672">
    <property type="entry name" value="HAMP"/>
    <property type="match status" value="1"/>
</dbReference>
<keyword evidence="14" id="KW-1185">Reference proteome</keyword>
<dbReference type="Pfam" id="PF02743">
    <property type="entry name" value="dCache_1"/>
    <property type="match status" value="1"/>
</dbReference>
<comment type="subcellular location">
    <subcellularLocation>
        <location evidence="1">Cell membrane</location>
        <topology evidence="1">Multi-pass membrane protein</topology>
    </subcellularLocation>
</comment>
<dbReference type="Pfam" id="PF00015">
    <property type="entry name" value="MCPsignal"/>
    <property type="match status" value="1"/>
</dbReference>
<comment type="similarity">
    <text evidence="8">Belongs to the methyl-accepting chemotaxis (MCP) protein family.</text>
</comment>
<dbReference type="PANTHER" id="PTHR32089">
    <property type="entry name" value="METHYL-ACCEPTING CHEMOTAXIS PROTEIN MCPB"/>
    <property type="match status" value="1"/>
</dbReference>
<evidence type="ECO:0000259" key="11">
    <source>
        <dbReference type="PROSITE" id="PS50111"/>
    </source>
</evidence>
<evidence type="ECO:0000256" key="1">
    <source>
        <dbReference type="ARBA" id="ARBA00004651"/>
    </source>
</evidence>
<dbReference type="SUPFAM" id="SSF58104">
    <property type="entry name" value="Methyl-accepting chemotaxis protein (MCP) signaling domain"/>
    <property type="match status" value="1"/>
</dbReference>
<dbReference type="Gene3D" id="3.30.450.20">
    <property type="entry name" value="PAS domain"/>
    <property type="match status" value="2"/>
</dbReference>
<dbReference type="InterPro" id="IPR033479">
    <property type="entry name" value="dCache_1"/>
</dbReference>
<keyword evidence="6 10" id="KW-0472">Membrane</keyword>
<keyword evidence="7 9" id="KW-0807">Transducer</keyword>
<organism evidence="13 14">
    <name type="scientific">Tindallia californiensis</name>
    <dbReference type="NCBI Taxonomy" id="159292"/>
    <lineage>
        <taxon>Bacteria</taxon>
        <taxon>Bacillati</taxon>
        <taxon>Bacillota</taxon>
        <taxon>Clostridia</taxon>
        <taxon>Peptostreptococcales</taxon>
        <taxon>Tindalliaceae</taxon>
        <taxon>Tindallia</taxon>
    </lineage>
</organism>
<feature type="domain" description="Methyl-accepting transducer" evidence="11">
    <location>
        <begin position="393"/>
        <end position="650"/>
    </location>
</feature>
<dbReference type="OrthoDB" id="9814363at2"/>
<dbReference type="EMBL" id="FNPV01000006">
    <property type="protein sequence ID" value="SDY96346.1"/>
    <property type="molecule type" value="Genomic_DNA"/>
</dbReference>
<evidence type="ECO:0000256" key="2">
    <source>
        <dbReference type="ARBA" id="ARBA00022475"/>
    </source>
</evidence>
<evidence type="ECO:0000259" key="12">
    <source>
        <dbReference type="PROSITE" id="PS50885"/>
    </source>
</evidence>
<feature type="transmembrane region" description="Helical" evidence="10">
    <location>
        <begin position="297"/>
        <end position="321"/>
    </location>
</feature>
<evidence type="ECO:0000256" key="7">
    <source>
        <dbReference type="ARBA" id="ARBA00023224"/>
    </source>
</evidence>
<dbReference type="GO" id="GO:0005886">
    <property type="term" value="C:plasma membrane"/>
    <property type="evidence" value="ECO:0007669"/>
    <property type="project" value="UniProtKB-SubCell"/>
</dbReference>
<keyword evidence="4 10" id="KW-0812">Transmembrane</keyword>